<dbReference type="PANTHER" id="PTHR39183:SF1">
    <property type="entry name" value="SPORE COAT PROTEIN F-LIKE PROTEIN YHCQ"/>
    <property type="match status" value="1"/>
</dbReference>
<comment type="similarity">
    <text evidence="3">Belongs to the CotF family.</text>
</comment>
<dbReference type="Proteomes" id="UP001596002">
    <property type="component" value="Unassembled WGS sequence"/>
</dbReference>
<dbReference type="EMBL" id="JBHSHC010000053">
    <property type="protein sequence ID" value="MFC4767354.1"/>
    <property type="molecule type" value="Genomic_DNA"/>
</dbReference>
<dbReference type="Pfam" id="PF07875">
    <property type="entry name" value="Coat_F"/>
    <property type="match status" value="1"/>
</dbReference>
<dbReference type="InterPro" id="IPR012851">
    <property type="entry name" value="Spore_coat_CotF-like"/>
</dbReference>
<evidence type="ECO:0000313" key="5">
    <source>
        <dbReference type="Proteomes" id="UP001596002"/>
    </source>
</evidence>
<protein>
    <submittedName>
        <fullName evidence="4">Spore coat protein</fullName>
    </submittedName>
</protein>
<dbReference type="RefSeq" id="WP_380025278.1">
    <property type="nucleotide sequence ID" value="NZ_JBHSHC010000053.1"/>
</dbReference>
<evidence type="ECO:0000256" key="3">
    <source>
        <dbReference type="ARBA" id="ARBA00024344"/>
    </source>
</evidence>
<evidence type="ECO:0000313" key="4">
    <source>
        <dbReference type="EMBL" id="MFC4767354.1"/>
    </source>
</evidence>
<keyword evidence="4" id="KW-0167">Capsid protein</keyword>
<evidence type="ECO:0000256" key="1">
    <source>
        <dbReference type="ARBA" id="ARBA00022969"/>
    </source>
</evidence>
<reference evidence="5" key="1">
    <citation type="journal article" date="2019" name="Int. J. Syst. Evol. Microbiol.">
        <title>The Global Catalogue of Microorganisms (GCM) 10K type strain sequencing project: providing services to taxonomists for standard genome sequencing and annotation.</title>
        <authorList>
            <consortium name="The Broad Institute Genomics Platform"/>
            <consortium name="The Broad Institute Genome Sequencing Center for Infectious Disease"/>
            <person name="Wu L."/>
            <person name="Ma J."/>
        </authorList>
    </citation>
    <scope>NUCLEOTIDE SEQUENCE [LARGE SCALE GENOMIC DNA]</scope>
    <source>
        <strain evidence="5">WYCCWR 12678</strain>
    </source>
</reference>
<gene>
    <name evidence="4" type="ORF">ACFO8Q_08255</name>
</gene>
<evidence type="ECO:0000256" key="2">
    <source>
        <dbReference type="ARBA" id="ARBA00024325"/>
    </source>
</evidence>
<organism evidence="4 5">
    <name type="scientific">Effusibacillus consociatus</name>
    <dbReference type="NCBI Taxonomy" id="1117041"/>
    <lineage>
        <taxon>Bacteria</taxon>
        <taxon>Bacillati</taxon>
        <taxon>Bacillota</taxon>
        <taxon>Bacilli</taxon>
        <taxon>Bacillales</taxon>
        <taxon>Alicyclobacillaceae</taxon>
        <taxon>Effusibacillus</taxon>
    </lineage>
</organism>
<dbReference type="PANTHER" id="PTHR39183">
    <property type="entry name" value="SPORE COAT PROTEIN F-LIKE PROTEIN YHCQ"/>
    <property type="match status" value="1"/>
</dbReference>
<comment type="subcellular location">
    <subcellularLocation>
        <location evidence="2">Spore coat</location>
    </subcellularLocation>
</comment>
<sequence length="192" mass="21764">MPFGAHETMEVHEILSEKKGMIEHFSMYEQQCQDPNLREMLHRHIQSAIQGYNQLISYTHDYQTAQAKMMPMHAAHNHDIRYGLHNPSPTAPQMGTARMNDQSIAGSVLSAHKNSAKNQMSAALECADPNVRQMLVNGSVMCANEAYEVFNYMNHRGWYQVPTMNDHTAKTMLHHYQPIPQGTMGGMGTDMM</sequence>
<dbReference type="Gene3D" id="1.20.1260.10">
    <property type="match status" value="1"/>
</dbReference>
<name>A0ABV9Q0M0_9BACL</name>
<keyword evidence="4" id="KW-0946">Virion</keyword>
<keyword evidence="1" id="KW-0749">Sporulation</keyword>
<proteinExistence type="inferred from homology"/>
<comment type="caution">
    <text evidence="4">The sequence shown here is derived from an EMBL/GenBank/DDBJ whole genome shotgun (WGS) entry which is preliminary data.</text>
</comment>
<keyword evidence="5" id="KW-1185">Reference proteome</keyword>
<dbReference type="InterPro" id="IPR012347">
    <property type="entry name" value="Ferritin-like"/>
</dbReference>
<accession>A0ABV9Q0M0</accession>